<sequence>MLYYQTESDLLEVHLEKIDRYFSRLDEKCNVKERPLKTAEGSAGVQTEQYDEFWTQDDFSGWSLNGVQVDISPQASARLCPQPGMTCSAVDIDGGALQYDTTARLCQGRDPYKAGKYNNENYYNGNTFFFGTMTSPVITPQKPITSVVASWNAETRPGTWLQLHIRALKQDSWTRWYNLPVWAADFSTVKRHSVDGQDDGNGKVATDTFLTGSIPASAYQLSVTLFTTDPALSPIIRRITAIASFDAEKSPTIEPDRAVWGKELNVPMRSQVLPEYRGLGFGGGGEVWCSPTSTSMVMAYWADKTARPELVQSVPEAAKGCYDFTYDGTGNWPFNTAYAGAHGLRAFVTRLYSLSQVEQWIKAGVPLVASVAYKHGELPGTPIESSDGHLLVIRGFTESGDVITNDPAGPTNDAVRIIYNRIAFERVWQKYSHGIVYVITPEGFPLPTEKRLTNW</sequence>
<dbReference type="InterPro" id="IPR039564">
    <property type="entry name" value="Peptidase_C39-like"/>
</dbReference>
<name>A0A326U1M3_THEHA</name>
<dbReference type="CDD" id="cd02549">
    <property type="entry name" value="Peptidase_C39A"/>
    <property type="match status" value="1"/>
</dbReference>
<keyword evidence="3" id="KW-1185">Reference proteome</keyword>
<comment type="caution">
    <text evidence="2">The sequence shown here is derived from an EMBL/GenBank/DDBJ whole genome shotgun (WGS) entry which is preliminary data.</text>
</comment>
<evidence type="ECO:0000259" key="1">
    <source>
        <dbReference type="Pfam" id="PF13529"/>
    </source>
</evidence>
<evidence type="ECO:0000313" key="3">
    <source>
        <dbReference type="Proteomes" id="UP000248806"/>
    </source>
</evidence>
<proteinExistence type="predicted"/>
<dbReference type="OrthoDB" id="9789941at2"/>
<dbReference type="InterPro" id="IPR039563">
    <property type="entry name" value="Peptidase_C39_single_dom"/>
</dbReference>
<protein>
    <submittedName>
        <fullName evidence="2">Peptidase C39-like protein</fullName>
    </submittedName>
</protein>
<gene>
    <name evidence="2" type="ORF">EI42_04978</name>
</gene>
<accession>A0A326U1M3</accession>
<reference evidence="2 3" key="1">
    <citation type="submission" date="2018-06" db="EMBL/GenBank/DDBJ databases">
        <title>Genomic Encyclopedia of Archaeal and Bacterial Type Strains, Phase II (KMG-II): from individual species to whole genera.</title>
        <authorList>
            <person name="Goeker M."/>
        </authorList>
    </citation>
    <scope>NUCLEOTIDE SEQUENCE [LARGE SCALE GENOMIC DNA]</scope>
    <source>
        <strain evidence="2 3">ATCC BAA-1881</strain>
    </source>
</reference>
<evidence type="ECO:0000313" key="2">
    <source>
        <dbReference type="EMBL" id="PZW23595.1"/>
    </source>
</evidence>
<dbReference type="EMBL" id="QKUF01000025">
    <property type="protein sequence ID" value="PZW23595.1"/>
    <property type="molecule type" value="Genomic_DNA"/>
</dbReference>
<dbReference type="AlphaFoldDB" id="A0A326U1M3"/>
<organism evidence="2 3">
    <name type="scientific">Thermosporothrix hazakensis</name>
    <dbReference type="NCBI Taxonomy" id="644383"/>
    <lineage>
        <taxon>Bacteria</taxon>
        <taxon>Bacillati</taxon>
        <taxon>Chloroflexota</taxon>
        <taxon>Ktedonobacteria</taxon>
        <taxon>Ktedonobacterales</taxon>
        <taxon>Thermosporotrichaceae</taxon>
        <taxon>Thermosporothrix</taxon>
    </lineage>
</organism>
<feature type="domain" description="Peptidase C39-like" evidence="1">
    <location>
        <begin position="264"/>
        <end position="408"/>
    </location>
</feature>
<dbReference type="Gene3D" id="3.90.70.10">
    <property type="entry name" value="Cysteine proteinases"/>
    <property type="match status" value="1"/>
</dbReference>
<dbReference type="Pfam" id="PF13529">
    <property type="entry name" value="Peptidase_C39_2"/>
    <property type="match status" value="1"/>
</dbReference>
<dbReference type="Proteomes" id="UP000248806">
    <property type="component" value="Unassembled WGS sequence"/>
</dbReference>